<evidence type="ECO:0008006" key="5">
    <source>
        <dbReference type="Google" id="ProtNLM"/>
    </source>
</evidence>
<accession>A0A9P4MMK7</accession>
<comment type="caution">
    <text evidence="3">The sequence shown here is derived from an EMBL/GenBank/DDBJ whole genome shotgun (WGS) entry which is preliminary data.</text>
</comment>
<dbReference type="AlphaFoldDB" id="A0A9P4MMK7"/>
<dbReference type="SUPFAM" id="SSF48403">
    <property type="entry name" value="Ankyrin repeat"/>
    <property type="match status" value="1"/>
</dbReference>
<dbReference type="OrthoDB" id="10251692at2759"/>
<evidence type="ECO:0000313" key="4">
    <source>
        <dbReference type="Proteomes" id="UP000799536"/>
    </source>
</evidence>
<name>A0A9P4MMK7_9PLEO</name>
<dbReference type="Gene3D" id="1.25.40.20">
    <property type="entry name" value="Ankyrin repeat-containing domain"/>
    <property type="match status" value="1"/>
</dbReference>
<sequence>MMPGYDARTVYGDPEESAQPRDIAGYRPNCSFVEFLRLPSVHGEWTIDEDIEACSHWRKRHRANSPNLKVIEEIYEKERGDSRKRMQVYGYIVAAIERGADPTTTVSSKLDKGATLLHIAAAWGHWLLVKLLLAIGVPPNQEDGHRRTVFDYVYRRNQT</sequence>
<organism evidence="3 4">
    <name type="scientific">Delitschia confertaspora ATCC 74209</name>
    <dbReference type="NCBI Taxonomy" id="1513339"/>
    <lineage>
        <taxon>Eukaryota</taxon>
        <taxon>Fungi</taxon>
        <taxon>Dikarya</taxon>
        <taxon>Ascomycota</taxon>
        <taxon>Pezizomycotina</taxon>
        <taxon>Dothideomycetes</taxon>
        <taxon>Pleosporomycetidae</taxon>
        <taxon>Pleosporales</taxon>
        <taxon>Delitschiaceae</taxon>
        <taxon>Delitschia</taxon>
    </lineage>
</organism>
<feature type="repeat" description="ANK" evidence="1">
    <location>
        <begin position="112"/>
        <end position="144"/>
    </location>
</feature>
<dbReference type="EMBL" id="ML994147">
    <property type="protein sequence ID" value="KAF2198399.1"/>
    <property type="molecule type" value="Genomic_DNA"/>
</dbReference>
<dbReference type="Pfam" id="PF00023">
    <property type="entry name" value="Ank"/>
    <property type="match status" value="1"/>
</dbReference>
<protein>
    <recommendedName>
        <fullName evidence="5">Ankyrin repeat protein</fullName>
    </recommendedName>
</protein>
<evidence type="ECO:0000256" key="2">
    <source>
        <dbReference type="SAM" id="MobiDB-lite"/>
    </source>
</evidence>
<dbReference type="PROSITE" id="PS50297">
    <property type="entry name" value="ANK_REP_REGION"/>
    <property type="match status" value="1"/>
</dbReference>
<feature type="region of interest" description="Disordered" evidence="2">
    <location>
        <begin position="1"/>
        <end position="20"/>
    </location>
</feature>
<gene>
    <name evidence="3" type="ORF">GQ43DRAFT_163574</name>
</gene>
<dbReference type="InterPro" id="IPR002110">
    <property type="entry name" value="Ankyrin_rpt"/>
</dbReference>
<evidence type="ECO:0000313" key="3">
    <source>
        <dbReference type="EMBL" id="KAF2198399.1"/>
    </source>
</evidence>
<proteinExistence type="predicted"/>
<keyword evidence="4" id="KW-1185">Reference proteome</keyword>
<dbReference type="PROSITE" id="PS50088">
    <property type="entry name" value="ANK_REPEAT"/>
    <property type="match status" value="1"/>
</dbReference>
<evidence type="ECO:0000256" key="1">
    <source>
        <dbReference type="PROSITE-ProRule" id="PRU00023"/>
    </source>
</evidence>
<keyword evidence="1" id="KW-0040">ANK repeat</keyword>
<reference evidence="3" key="1">
    <citation type="journal article" date="2020" name="Stud. Mycol.">
        <title>101 Dothideomycetes genomes: a test case for predicting lifestyles and emergence of pathogens.</title>
        <authorList>
            <person name="Haridas S."/>
            <person name="Albert R."/>
            <person name="Binder M."/>
            <person name="Bloem J."/>
            <person name="Labutti K."/>
            <person name="Salamov A."/>
            <person name="Andreopoulos B."/>
            <person name="Baker S."/>
            <person name="Barry K."/>
            <person name="Bills G."/>
            <person name="Bluhm B."/>
            <person name="Cannon C."/>
            <person name="Castanera R."/>
            <person name="Culley D."/>
            <person name="Daum C."/>
            <person name="Ezra D."/>
            <person name="Gonzalez J."/>
            <person name="Henrissat B."/>
            <person name="Kuo A."/>
            <person name="Liang C."/>
            <person name="Lipzen A."/>
            <person name="Lutzoni F."/>
            <person name="Magnuson J."/>
            <person name="Mondo S."/>
            <person name="Nolan M."/>
            <person name="Ohm R."/>
            <person name="Pangilinan J."/>
            <person name="Park H.-J."/>
            <person name="Ramirez L."/>
            <person name="Alfaro M."/>
            <person name="Sun H."/>
            <person name="Tritt A."/>
            <person name="Yoshinaga Y."/>
            <person name="Zwiers L.-H."/>
            <person name="Turgeon B."/>
            <person name="Goodwin S."/>
            <person name="Spatafora J."/>
            <person name="Crous P."/>
            <person name="Grigoriev I."/>
        </authorList>
    </citation>
    <scope>NUCLEOTIDE SEQUENCE</scope>
    <source>
        <strain evidence="3">ATCC 74209</strain>
    </source>
</reference>
<dbReference type="Proteomes" id="UP000799536">
    <property type="component" value="Unassembled WGS sequence"/>
</dbReference>
<dbReference type="InterPro" id="IPR036770">
    <property type="entry name" value="Ankyrin_rpt-contain_sf"/>
</dbReference>